<reference evidence="1" key="2">
    <citation type="journal article" date="2016" name="Fungal Biol.">
        <title>Ochratoxin A production by Penicillium thymicola.</title>
        <authorList>
            <person name="Nguyen H.D.T."/>
            <person name="McMullin D.R."/>
            <person name="Ponomareva E."/>
            <person name="Riley R."/>
            <person name="Pomraning K.R."/>
            <person name="Baker S.E."/>
            <person name="Seifert K.A."/>
        </authorList>
    </citation>
    <scope>NUCLEOTIDE SEQUENCE</scope>
    <source>
        <strain evidence="1">DAOM 180753</strain>
    </source>
</reference>
<proteinExistence type="predicted"/>
<reference evidence="1" key="1">
    <citation type="submission" date="2015-06" db="EMBL/GenBank/DDBJ databases">
        <authorList>
            <person name="Nguyen H."/>
        </authorList>
    </citation>
    <scope>NUCLEOTIDE SEQUENCE</scope>
    <source>
        <strain evidence="1">DAOM 180753</strain>
    </source>
</reference>
<name>A0AAI9T9P4_PENTH</name>
<evidence type="ECO:0000313" key="1">
    <source>
        <dbReference type="EMBL" id="KAJ9482919.1"/>
    </source>
</evidence>
<gene>
    <name evidence="1" type="ORF">VN97_g10504</name>
</gene>
<organism evidence="1 2">
    <name type="scientific">Penicillium thymicola</name>
    <dbReference type="NCBI Taxonomy" id="293382"/>
    <lineage>
        <taxon>Eukaryota</taxon>
        <taxon>Fungi</taxon>
        <taxon>Dikarya</taxon>
        <taxon>Ascomycota</taxon>
        <taxon>Pezizomycotina</taxon>
        <taxon>Eurotiomycetes</taxon>
        <taxon>Eurotiomycetidae</taxon>
        <taxon>Eurotiales</taxon>
        <taxon>Aspergillaceae</taxon>
        <taxon>Penicillium</taxon>
    </lineage>
</organism>
<dbReference type="EMBL" id="LACB01000490">
    <property type="protein sequence ID" value="KAJ9482919.1"/>
    <property type="molecule type" value="Genomic_DNA"/>
</dbReference>
<protein>
    <submittedName>
        <fullName evidence="1">Uncharacterized protein</fullName>
    </submittedName>
</protein>
<comment type="caution">
    <text evidence="1">The sequence shown here is derived from an EMBL/GenBank/DDBJ whole genome shotgun (WGS) entry which is preliminary data.</text>
</comment>
<dbReference type="Proteomes" id="UP001227192">
    <property type="component" value="Unassembled WGS sequence"/>
</dbReference>
<accession>A0AAI9T9P4</accession>
<dbReference type="AlphaFoldDB" id="A0AAI9T9P4"/>
<keyword evidence="2" id="KW-1185">Reference proteome</keyword>
<evidence type="ECO:0000313" key="2">
    <source>
        <dbReference type="Proteomes" id="UP001227192"/>
    </source>
</evidence>
<sequence length="68" mass="7933">MRELCAGGILSRPYMGVIEWGCGQFVSHFREEVTNGTQYPFWYSAVVFLTSKCYQIFDLFSIEKIRLI</sequence>